<feature type="domain" description="UMA" evidence="8">
    <location>
        <begin position="281"/>
        <end position="330"/>
    </location>
</feature>
<dbReference type="AlphaFoldDB" id="A0ABD6EQ35"/>
<accession>A0ABD6EQ35</accession>
<dbReference type="Proteomes" id="UP001608902">
    <property type="component" value="Unassembled WGS sequence"/>
</dbReference>
<evidence type="ECO:0000256" key="6">
    <source>
        <dbReference type="ARBA" id="ARBA00023136"/>
    </source>
</evidence>
<keyword evidence="6" id="KW-0472">Membrane</keyword>
<proteinExistence type="inferred from homology"/>
<dbReference type="InterPro" id="IPR018798">
    <property type="entry name" value="MVB12A/B"/>
</dbReference>
<dbReference type="InterPro" id="IPR023341">
    <property type="entry name" value="MABP"/>
</dbReference>
<evidence type="ECO:0000259" key="9">
    <source>
        <dbReference type="PROSITE" id="PS51498"/>
    </source>
</evidence>
<dbReference type="FunFam" id="2.100.10.50:FF:000002">
    <property type="entry name" value="Multivesicular body subunit 12B"/>
    <property type="match status" value="1"/>
</dbReference>
<keyword evidence="11" id="KW-1185">Reference proteome</keyword>
<keyword evidence="4" id="KW-0967">Endosome</keyword>
<evidence type="ECO:0000256" key="1">
    <source>
        <dbReference type="ARBA" id="ARBA00004633"/>
    </source>
</evidence>
<dbReference type="GO" id="GO:0015031">
    <property type="term" value="P:protein transport"/>
    <property type="evidence" value="ECO:0007669"/>
    <property type="project" value="UniProtKB-KW"/>
</dbReference>
<comment type="similarity">
    <text evidence="2">Belongs to the MVB12 family.</text>
</comment>
<name>A0ABD6EQ35_9BILA</name>
<dbReference type="GO" id="GO:0031902">
    <property type="term" value="C:late endosome membrane"/>
    <property type="evidence" value="ECO:0007669"/>
    <property type="project" value="UniProtKB-SubCell"/>
</dbReference>
<dbReference type="InterPro" id="IPR040297">
    <property type="entry name" value="MVB12B"/>
</dbReference>
<evidence type="ECO:0000259" key="8">
    <source>
        <dbReference type="PROSITE" id="PS51497"/>
    </source>
</evidence>
<dbReference type="EMBL" id="JBGFUD010003145">
    <property type="protein sequence ID" value="MFH4978375.1"/>
    <property type="molecule type" value="Genomic_DNA"/>
</dbReference>
<evidence type="ECO:0000256" key="4">
    <source>
        <dbReference type="ARBA" id="ARBA00022753"/>
    </source>
</evidence>
<gene>
    <name evidence="10" type="ORF">AB6A40_005084</name>
</gene>
<evidence type="ECO:0000313" key="10">
    <source>
        <dbReference type="EMBL" id="MFH4978375.1"/>
    </source>
</evidence>
<evidence type="ECO:0000256" key="5">
    <source>
        <dbReference type="ARBA" id="ARBA00022927"/>
    </source>
</evidence>
<dbReference type="Gene3D" id="2.100.10.50">
    <property type="match status" value="1"/>
</dbReference>
<sequence>MSVLLKKALEMEDPHAICPITAIVIVADRNGAPAGFSAITKAYDDQSDADLWKESAFSIFSRPVRYIAISRVVPENTVNFNVVVDICIVRDSDPIPNGFMAIDYTVDTKEKALRKRYLCVRSVARDTVVDAIGEILVLNKLKKPPRGYASAGEIDGALICFKHIVIPQNFGRLPHCRSSVAMSSPSSPCYQKTTSLFDHSFCIMRLWCNETFICKRRSKSFISKMKRASFCAKKSFTNPGSIFPNVSDDVRHSAPALNDMDRTVATVNTFTIKVEAASRGIDGVPFKLNPLLQSTVSQKQGSGTPYWIECDDDRLQRDYSYPFTLERSVLSS</sequence>
<dbReference type="PANTHER" id="PTHR31547:SF1">
    <property type="entry name" value="MULTIVESICULAR BODY SUBUNIT 12B"/>
    <property type="match status" value="1"/>
</dbReference>
<organism evidence="10 11">
    <name type="scientific">Gnathostoma spinigerum</name>
    <dbReference type="NCBI Taxonomy" id="75299"/>
    <lineage>
        <taxon>Eukaryota</taxon>
        <taxon>Metazoa</taxon>
        <taxon>Ecdysozoa</taxon>
        <taxon>Nematoda</taxon>
        <taxon>Chromadorea</taxon>
        <taxon>Rhabditida</taxon>
        <taxon>Spirurina</taxon>
        <taxon>Gnathostomatomorpha</taxon>
        <taxon>Gnathostomatoidea</taxon>
        <taxon>Gnathostomatidae</taxon>
        <taxon>Gnathostoma</taxon>
    </lineage>
</organism>
<dbReference type="PROSITE" id="PS51497">
    <property type="entry name" value="UMA"/>
    <property type="match status" value="1"/>
</dbReference>
<dbReference type="InterPro" id="IPR023340">
    <property type="entry name" value="UMA"/>
</dbReference>
<keyword evidence="3" id="KW-0813">Transport</keyword>
<evidence type="ECO:0000256" key="2">
    <source>
        <dbReference type="ARBA" id="ARBA00010432"/>
    </source>
</evidence>
<dbReference type="Pfam" id="PF10240">
    <property type="entry name" value="DUF2464"/>
    <property type="match status" value="1"/>
</dbReference>
<dbReference type="PANTHER" id="PTHR31547">
    <property type="entry name" value="MULTIVESICULAR BODY SUBUNIT 12B"/>
    <property type="match status" value="1"/>
</dbReference>
<evidence type="ECO:0000313" key="11">
    <source>
        <dbReference type="Proteomes" id="UP001608902"/>
    </source>
</evidence>
<feature type="domain" description="MABP" evidence="9">
    <location>
        <begin position="17"/>
        <end position="165"/>
    </location>
</feature>
<evidence type="ECO:0000256" key="3">
    <source>
        <dbReference type="ARBA" id="ARBA00022448"/>
    </source>
</evidence>
<evidence type="ECO:0000256" key="7">
    <source>
        <dbReference type="ARBA" id="ARBA00053101"/>
    </source>
</evidence>
<reference evidence="10 11" key="1">
    <citation type="submission" date="2024-08" db="EMBL/GenBank/DDBJ databases">
        <title>Gnathostoma spinigerum genome.</title>
        <authorList>
            <person name="Gonzalez-Bertolin B."/>
            <person name="Monzon S."/>
            <person name="Zaballos A."/>
            <person name="Jimenez P."/>
            <person name="Dekumyoy P."/>
            <person name="Varona S."/>
            <person name="Cuesta I."/>
            <person name="Sumanam S."/>
            <person name="Adisakwattana P."/>
            <person name="Gasser R.B."/>
            <person name="Hernandez-Gonzalez A."/>
            <person name="Young N.D."/>
            <person name="Perteguer M.J."/>
        </authorList>
    </citation>
    <scope>NUCLEOTIDE SEQUENCE [LARGE SCALE GENOMIC DNA]</scope>
    <source>
        <strain evidence="10">AL3</strain>
        <tissue evidence="10">Liver</tissue>
    </source>
</reference>
<keyword evidence="5" id="KW-0653">Protein transport</keyword>
<comment type="caution">
    <text evidence="10">The sequence shown here is derived from an EMBL/GenBank/DDBJ whole genome shotgun (WGS) entry which is preliminary data.</text>
</comment>
<evidence type="ECO:0008006" key="12">
    <source>
        <dbReference type="Google" id="ProtNLM"/>
    </source>
</evidence>
<protein>
    <recommendedName>
        <fullName evidence="12">MABP domain-containing protein</fullName>
    </recommendedName>
</protein>
<comment type="function">
    <text evidence="7">Component of the ESCRT-I complex, a regulator of vesicular trafficking process. Required for the sorting of endocytic ubiquitinated cargos into multivesicular bodies.</text>
</comment>
<dbReference type="PROSITE" id="PS51498">
    <property type="entry name" value="MABP"/>
    <property type="match status" value="1"/>
</dbReference>
<comment type="subcellular location">
    <subcellularLocation>
        <location evidence="1">Late endosome membrane</location>
        <topology evidence="1">Peripheral membrane protein</topology>
    </subcellularLocation>
</comment>